<dbReference type="SUPFAM" id="SSF50156">
    <property type="entry name" value="PDZ domain-like"/>
    <property type="match status" value="1"/>
</dbReference>
<evidence type="ECO:0008006" key="3">
    <source>
        <dbReference type="Google" id="ProtNLM"/>
    </source>
</evidence>
<protein>
    <recommendedName>
        <fullName evidence="3">PDZ domain-containing protein</fullName>
    </recommendedName>
</protein>
<sequence length="125" mass="13594">MIKTASAKGQTTQVTMPDSNFGILGYAPGEDDWKGAVVTSVAQPFYQGDPEGRARKAGVQPGMVVKSINGKDVTSADFDDIMLAVGHYTWDGKSRVLTPGFDKVDRSMHQRPKVYPVKLEFQSVS</sequence>
<dbReference type="Gene3D" id="2.30.42.10">
    <property type="match status" value="1"/>
</dbReference>
<proteinExistence type="predicted"/>
<gene>
    <name evidence="1" type="ORF">PCOR1329_LOCUS24453</name>
</gene>
<keyword evidence="2" id="KW-1185">Reference proteome</keyword>
<dbReference type="InterPro" id="IPR036034">
    <property type="entry name" value="PDZ_sf"/>
</dbReference>
<evidence type="ECO:0000313" key="2">
    <source>
        <dbReference type="Proteomes" id="UP001189429"/>
    </source>
</evidence>
<evidence type="ECO:0000313" key="1">
    <source>
        <dbReference type="EMBL" id="CAK0823887.1"/>
    </source>
</evidence>
<comment type="caution">
    <text evidence="1">The sequence shown here is derived from an EMBL/GenBank/DDBJ whole genome shotgun (WGS) entry which is preliminary data.</text>
</comment>
<dbReference type="EMBL" id="CAUYUJ010008424">
    <property type="protein sequence ID" value="CAK0823887.1"/>
    <property type="molecule type" value="Genomic_DNA"/>
</dbReference>
<organism evidence="1 2">
    <name type="scientific">Prorocentrum cordatum</name>
    <dbReference type="NCBI Taxonomy" id="2364126"/>
    <lineage>
        <taxon>Eukaryota</taxon>
        <taxon>Sar</taxon>
        <taxon>Alveolata</taxon>
        <taxon>Dinophyceae</taxon>
        <taxon>Prorocentrales</taxon>
        <taxon>Prorocentraceae</taxon>
        <taxon>Prorocentrum</taxon>
    </lineage>
</organism>
<dbReference type="Proteomes" id="UP001189429">
    <property type="component" value="Unassembled WGS sequence"/>
</dbReference>
<reference evidence="1" key="1">
    <citation type="submission" date="2023-10" db="EMBL/GenBank/DDBJ databases">
        <authorList>
            <person name="Chen Y."/>
            <person name="Shah S."/>
            <person name="Dougan E. K."/>
            <person name="Thang M."/>
            <person name="Chan C."/>
        </authorList>
    </citation>
    <scope>NUCLEOTIDE SEQUENCE [LARGE SCALE GENOMIC DNA]</scope>
</reference>
<accession>A0ABN9RWZ1</accession>
<name>A0ABN9RWZ1_9DINO</name>